<dbReference type="Gene3D" id="1.10.101.10">
    <property type="entry name" value="PGBD-like superfamily/PGBD"/>
    <property type="match status" value="1"/>
</dbReference>
<feature type="region of interest" description="Disordered" evidence="1">
    <location>
        <begin position="256"/>
        <end position="289"/>
    </location>
</feature>
<organism evidence="4 5">
    <name type="scientific">Chelatococcus albus</name>
    <dbReference type="NCBI Taxonomy" id="3047466"/>
    <lineage>
        <taxon>Bacteria</taxon>
        <taxon>Pseudomonadati</taxon>
        <taxon>Pseudomonadota</taxon>
        <taxon>Alphaproteobacteria</taxon>
        <taxon>Hyphomicrobiales</taxon>
        <taxon>Chelatococcaceae</taxon>
        <taxon>Chelatococcus</taxon>
    </lineage>
</organism>
<proteinExistence type="predicted"/>
<dbReference type="Pfam" id="PF01471">
    <property type="entry name" value="PG_binding_1"/>
    <property type="match status" value="1"/>
</dbReference>
<dbReference type="EMBL" id="JASJEV010000007">
    <property type="protein sequence ID" value="MDJ1159097.1"/>
    <property type="molecule type" value="Genomic_DNA"/>
</dbReference>
<dbReference type="InterPro" id="IPR002477">
    <property type="entry name" value="Peptidoglycan-bd-like"/>
</dbReference>
<keyword evidence="2" id="KW-0732">Signal</keyword>
<comment type="caution">
    <text evidence="4">The sequence shown here is derived from an EMBL/GenBank/DDBJ whole genome shotgun (WGS) entry which is preliminary data.</text>
</comment>
<evidence type="ECO:0000313" key="4">
    <source>
        <dbReference type="EMBL" id="MDJ1159097.1"/>
    </source>
</evidence>
<dbReference type="InterPro" id="IPR036365">
    <property type="entry name" value="PGBD-like_sf"/>
</dbReference>
<evidence type="ECO:0000256" key="2">
    <source>
        <dbReference type="SAM" id="SignalP"/>
    </source>
</evidence>
<reference evidence="4 5" key="1">
    <citation type="submission" date="2023-05" db="EMBL/GenBank/DDBJ databases">
        <title>Chelatococcus sp. nov., a moderately thermophilic bacterium isolated from hot spring microbial mat.</title>
        <authorList>
            <person name="Hu C.-J."/>
            <person name="Li W.-J."/>
        </authorList>
    </citation>
    <scope>NUCLEOTIDE SEQUENCE [LARGE SCALE GENOMIC DNA]</scope>
    <source>
        <strain evidence="4 5">SYSU G07232</strain>
    </source>
</reference>
<feature type="signal peptide" evidence="2">
    <location>
        <begin position="1"/>
        <end position="30"/>
    </location>
</feature>
<feature type="compositionally biased region" description="Low complexity" evidence="1">
    <location>
        <begin position="256"/>
        <end position="275"/>
    </location>
</feature>
<evidence type="ECO:0000313" key="5">
    <source>
        <dbReference type="Proteomes" id="UP001321492"/>
    </source>
</evidence>
<dbReference type="SUPFAM" id="SSF47090">
    <property type="entry name" value="PGBD-like"/>
    <property type="match status" value="1"/>
</dbReference>
<dbReference type="SUPFAM" id="SSF50494">
    <property type="entry name" value="Trypsin-like serine proteases"/>
    <property type="match status" value="1"/>
</dbReference>
<dbReference type="Pfam" id="PF13365">
    <property type="entry name" value="Trypsin_2"/>
    <property type="match status" value="1"/>
</dbReference>
<feature type="chain" id="PRO_5045683399" evidence="2">
    <location>
        <begin position="31"/>
        <end position="477"/>
    </location>
</feature>
<dbReference type="InterPro" id="IPR036366">
    <property type="entry name" value="PGBDSf"/>
</dbReference>
<protein>
    <submittedName>
        <fullName evidence="4">Peptidoglycan-binding protein</fullName>
    </submittedName>
</protein>
<dbReference type="Proteomes" id="UP001321492">
    <property type="component" value="Unassembled WGS sequence"/>
</dbReference>
<keyword evidence="5" id="KW-1185">Reference proteome</keyword>
<dbReference type="InterPro" id="IPR009003">
    <property type="entry name" value="Peptidase_S1_PA"/>
</dbReference>
<gene>
    <name evidence="4" type="ORF">QNA08_12705</name>
</gene>
<feature type="domain" description="Peptidoglycan binding-like" evidence="3">
    <location>
        <begin position="52"/>
        <end position="104"/>
    </location>
</feature>
<accession>A0ABT7AJD7</accession>
<evidence type="ECO:0000259" key="3">
    <source>
        <dbReference type="Pfam" id="PF01471"/>
    </source>
</evidence>
<dbReference type="RefSeq" id="WP_283741082.1">
    <property type="nucleotide sequence ID" value="NZ_JASJEV010000007.1"/>
</dbReference>
<sequence length="477" mass="47832">MMAGTGSRVARMALCAALLGALAVPVAASAQTPAPDPQLQAAKAAFEALPEADRRAIQEALVWTGDYNGAVDGGFGRRTFEAILSFETRARLSPDGLLDAKERGALDAAAKKARQDLNFTRITEERSGLSIGVPQRVLDKRTPTKTGTRFSSADGAVTLEAGAWGDGASDLAALFETLKTESPTRRVTYKALRPDWLVVTGEDRGRRFYTRIARAPEGAGAGLRGFTFSYPPERAPALDRIVIAVANSFEPFPARPAGPAAPGKATAAAGTAATPAAPPRPAAEAPPLAATGLSVGGGRVLTSAVVETCPAPLVAGQKARLLRSDKDSGLALLDAGSAPAGPPPRLRSAAPAAGEAAVVVAHSPAVRGASVSPAAIAAGGGRTPGLAAPLQAGAAGAPVFDRSGALVGIVLPPPSPPRLVAGVAVETRYPMADAAAIARLLGDPPLAAAPASSAAPLSAGAIAAEAGRSVVAVSCGR</sequence>
<evidence type="ECO:0000256" key="1">
    <source>
        <dbReference type="SAM" id="MobiDB-lite"/>
    </source>
</evidence>
<name>A0ABT7AJD7_9HYPH</name>